<dbReference type="PANTHER" id="PTHR35794:SF2">
    <property type="entry name" value="CELL DIVISION PROTEIN DIVIVA"/>
    <property type="match status" value="1"/>
</dbReference>
<evidence type="ECO:0000256" key="3">
    <source>
        <dbReference type="ARBA" id="ARBA00022490"/>
    </source>
</evidence>
<dbReference type="AlphaFoldDB" id="A0A7W1T3U3"/>
<dbReference type="Pfam" id="PF05103">
    <property type="entry name" value="DivIVA"/>
    <property type="match status" value="1"/>
</dbReference>
<proteinExistence type="inferred from homology"/>
<dbReference type="Gene3D" id="6.10.250.660">
    <property type="match status" value="1"/>
</dbReference>
<dbReference type="InterPro" id="IPR007793">
    <property type="entry name" value="DivIVA_fam"/>
</dbReference>
<organism evidence="8 9">
    <name type="scientific">Listeria rustica</name>
    <dbReference type="NCBI Taxonomy" id="2713503"/>
    <lineage>
        <taxon>Bacteria</taxon>
        <taxon>Bacillati</taxon>
        <taxon>Bacillota</taxon>
        <taxon>Bacilli</taxon>
        <taxon>Bacillales</taxon>
        <taxon>Listeriaceae</taxon>
        <taxon>Listeria</taxon>
    </lineage>
</organism>
<evidence type="ECO:0000256" key="5">
    <source>
        <dbReference type="ARBA" id="ARBA00023054"/>
    </source>
</evidence>
<evidence type="ECO:0000256" key="1">
    <source>
        <dbReference type="ARBA" id="ARBA00004496"/>
    </source>
</evidence>
<dbReference type="NCBIfam" id="TIGR03544">
    <property type="entry name" value="DivI1A_domain"/>
    <property type="match status" value="1"/>
</dbReference>
<comment type="similarity">
    <text evidence="2">Belongs to the DivIVA family.</text>
</comment>
<dbReference type="EMBL" id="JABJVM010000001">
    <property type="protein sequence ID" value="MBA3924899.1"/>
    <property type="molecule type" value="Genomic_DNA"/>
</dbReference>
<evidence type="ECO:0000256" key="7">
    <source>
        <dbReference type="SAM" id="Coils"/>
    </source>
</evidence>
<dbReference type="GO" id="GO:0051301">
    <property type="term" value="P:cell division"/>
    <property type="evidence" value="ECO:0007669"/>
    <property type="project" value="UniProtKB-KW"/>
</dbReference>
<keyword evidence="6" id="KW-0131">Cell cycle</keyword>
<feature type="coiled-coil region" evidence="7">
    <location>
        <begin position="26"/>
        <end position="56"/>
    </location>
</feature>
<dbReference type="GO" id="GO:0005737">
    <property type="term" value="C:cytoplasm"/>
    <property type="evidence" value="ECO:0007669"/>
    <property type="project" value="UniProtKB-SubCell"/>
</dbReference>
<accession>A0A7W1T3U3</accession>
<reference evidence="8 9" key="1">
    <citation type="submission" date="2020-08" db="EMBL/GenBank/DDBJ databases">
        <title>Listeria ohnekaius sp. nov. and Listeria portnoyii sp. nov. isolated from non-agricultural and natural environments.</title>
        <authorList>
            <person name="Weller D."/>
            <person name="Belias A.M."/>
            <person name="Liao J."/>
            <person name="Guo S."/>
            <person name="Orsi R.H."/>
            <person name="Wiedmann M."/>
        </authorList>
    </citation>
    <scope>NUCLEOTIDE SEQUENCE [LARGE SCALE GENOMIC DNA]</scope>
    <source>
        <strain evidence="8 9">FSL W9-0585</strain>
    </source>
</reference>
<keyword evidence="9" id="KW-1185">Reference proteome</keyword>
<sequence>MPLSPLDIHNKEFSRGFRGYEEDEVNEFLDQIIKDYEQLIKEKKRLEETLSSRDDRLGHFTNIEETLNKSLIVAQEAANQVIDNADKEAKLIVREAEKDADRILSDSLSKARKIAIEIEDLKRQSKVFRERLRLLVETQMDLIKSDDWKQLMEYEVDATELKSAEPEKLEVVEENDIEKQ</sequence>
<keyword evidence="4" id="KW-0132">Cell division</keyword>
<evidence type="ECO:0000313" key="9">
    <source>
        <dbReference type="Proteomes" id="UP000548787"/>
    </source>
</evidence>
<evidence type="ECO:0000256" key="4">
    <source>
        <dbReference type="ARBA" id="ARBA00022618"/>
    </source>
</evidence>
<comment type="subcellular location">
    <subcellularLocation>
        <location evidence="1">Cytoplasm</location>
    </subcellularLocation>
</comment>
<gene>
    <name evidence="8" type="ORF">HPK16_00985</name>
</gene>
<dbReference type="RefSeq" id="WP_181675145.1">
    <property type="nucleotide sequence ID" value="NZ_JABJVM010000001.1"/>
</dbReference>
<protein>
    <submittedName>
        <fullName evidence="8">DivIVA domain-containing protein</fullName>
    </submittedName>
</protein>
<name>A0A7W1T3U3_9LIST</name>
<evidence type="ECO:0000256" key="6">
    <source>
        <dbReference type="ARBA" id="ARBA00023306"/>
    </source>
</evidence>
<keyword evidence="5 7" id="KW-0175">Coiled coil</keyword>
<comment type="caution">
    <text evidence="8">The sequence shown here is derived from an EMBL/GenBank/DDBJ whole genome shotgun (WGS) entry which is preliminary data.</text>
</comment>
<dbReference type="Proteomes" id="UP000548787">
    <property type="component" value="Unassembled WGS sequence"/>
</dbReference>
<dbReference type="PANTHER" id="PTHR35794">
    <property type="entry name" value="CELL DIVISION PROTEIN DIVIVA"/>
    <property type="match status" value="1"/>
</dbReference>
<keyword evidence="3" id="KW-0963">Cytoplasm</keyword>
<evidence type="ECO:0000256" key="2">
    <source>
        <dbReference type="ARBA" id="ARBA00009008"/>
    </source>
</evidence>
<evidence type="ECO:0000313" key="8">
    <source>
        <dbReference type="EMBL" id="MBA3924899.1"/>
    </source>
</evidence>
<dbReference type="InterPro" id="IPR019933">
    <property type="entry name" value="DivIVA_domain"/>
</dbReference>